<dbReference type="InterPro" id="IPR050109">
    <property type="entry name" value="HTH-type_TetR-like_transc_reg"/>
</dbReference>
<dbReference type="InterPro" id="IPR001647">
    <property type="entry name" value="HTH_TetR"/>
</dbReference>
<feature type="DNA-binding region" description="H-T-H motif" evidence="2">
    <location>
        <begin position="27"/>
        <end position="46"/>
    </location>
</feature>
<protein>
    <submittedName>
        <fullName evidence="4">TetR/AcrR family transcriptional regulator</fullName>
    </submittedName>
</protein>
<dbReference type="Gene3D" id="1.10.357.10">
    <property type="entry name" value="Tetracycline Repressor, domain 2"/>
    <property type="match status" value="1"/>
</dbReference>
<dbReference type="PANTHER" id="PTHR30055">
    <property type="entry name" value="HTH-TYPE TRANSCRIPTIONAL REGULATOR RUTR"/>
    <property type="match status" value="1"/>
</dbReference>
<organism evidence="4 5">
    <name type="scientific">Alloalcanivorax xenomutans</name>
    <dbReference type="NCBI Taxonomy" id="1094342"/>
    <lineage>
        <taxon>Bacteria</taxon>
        <taxon>Pseudomonadati</taxon>
        <taxon>Pseudomonadota</taxon>
        <taxon>Gammaproteobacteria</taxon>
        <taxon>Oceanospirillales</taxon>
        <taxon>Alcanivoracaceae</taxon>
        <taxon>Alloalcanivorax</taxon>
    </lineage>
</organism>
<dbReference type="AlphaFoldDB" id="A0A9Q3ZCE0"/>
<dbReference type="InterPro" id="IPR009057">
    <property type="entry name" value="Homeodomain-like_sf"/>
</dbReference>
<evidence type="ECO:0000256" key="1">
    <source>
        <dbReference type="ARBA" id="ARBA00023125"/>
    </source>
</evidence>
<dbReference type="InterPro" id="IPR023772">
    <property type="entry name" value="DNA-bd_HTH_TetR-type_CS"/>
</dbReference>
<reference evidence="4" key="1">
    <citation type="submission" date="2022-01" db="EMBL/GenBank/DDBJ databases">
        <authorList>
            <person name="Karlyshev A.V."/>
            <person name="Jaspars M."/>
        </authorList>
    </citation>
    <scope>NUCLEOTIDE SEQUENCE</scope>
    <source>
        <strain evidence="4">AGSA3-2</strain>
    </source>
</reference>
<evidence type="ECO:0000313" key="4">
    <source>
        <dbReference type="EMBL" id="MCE7508618.1"/>
    </source>
</evidence>
<dbReference type="PROSITE" id="PS50977">
    <property type="entry name" value="HTH_TETR_2"/>
    <property type="match status" value="1"/>
</dbReference>
<keyword evidence="5" id="KW-1185">Reference proteome</keyword>
<sequence length="196" mass="21388">MPSSDTRDKIIAAALTTFVEKGVASATMQAIRERAEVSNGSLFHFFANKQSLCEAVYLEGIRDYQGGLAAQLEQGGGARDVVAALLRYHLEWTEGNRDWARFLSERGYTGWGEDLARQVEQANTKLMSTVSAWVRRHVEEGTLKPVSPEVVVATLLGPAQLLCRAWLASESAAAPTTHLRELVTVTWSALAARGSL</sequence>
<gene>
    <name evidence="4" type="ORF">LZG35_08210</name>
</gene>
<dbReference type="PANTHER" id="PTHR30055:SF187">
    <property type="entry name" value="TRANSCRIPTIONAL REGULATORY PROTEIN"/>
    <property type="match status" value="1"/>
</dbReference>
<evidence type="ECO:0000256" key="2">
    <source>
        <dbReference type="PROSITE-ProRule" id="PRU00335"/>
    </source>
</evidence>
<dbReference type="PROSITE" id="PS01081">
    <property type="entry name" value="HTH_TETR_1"/>
    <property type="match status" value="1"/>
</dbReference>
<proteinExistence type="predicted"/>
<feature type="domain" description="HTH tetR-type" evidence="3">
    <location>
        <begin position="4"/>
        <end position="64"/>
    </location>
</feature>
<accession>A0A9Q3ZCE0</accession>
<dbReference type="SUPFAM" id="SSF48498">
    <property type="entry name" value="Tetracyclin repressor-like, C-terminal domain"/>
    <property type="match status" value="1"/>
</dbReference>
<dbReference type="GO" id="GO:0000976">
    <property type="term" value="F:transcription cis-regulatory region binding"/>
    <property type="evidence" value="ECO:0007669"/>
    <property type="project" value="TreeGrafter"/>
</dbReference>
<comment type="caution">
    <text evidence="4">The sequence shown here is derived from an EMBL/GenBank/DDBJ whole genome shotgun (WGS) entry which is preliminary data.</text>
</comment>
<name>A0A9Q3ZCE0_9GAMM</name>
<keyword evidence="1 2" id="KW-0238">DNA-binding</keyword>
<dbReference type="Proteomes" id="UP001107961">
    <property type="component" value="Unassembled WGS sequence"/>
</dbReference>
<dbReference type="InterPro" id="IPR036271">
    <property type="entry name" value="Tet_transcr_reg_TetR-rel_C_sf"/>
</dbReference>
<evidence type="ECO:0000259" key="3">
    <source>
        <dbReference type="PROSITE" id="PS50977"/>
    </source>
</evidence>
<dbReference type="SUPFAM" id="SSF46689">
    <property type="entry name" value="Homeodomain-like"/>
    <property type="match status" value="1"/>
</dbReference>
<dbReference type="EMBL" id="JAJVKT010000008">
    <property type="protein sequence ID" value="MCE7508618.1"/>
    <property type="molecule type" value="Genomic_DNA"/>
</dbReference>
<dbReference type="KEGG" id="axe:P40_11550"/>
<dbReference type="Pfam" id="PF00440">
    <property type="entry name" value="TetR_N"/>
    <property type="match status" value="1"/>
</dbReference>
<dbReference type="PRINTS" id="PR00455">
    <property type="entry name" value="HTHTETR"/>
</dbReference>
<dbReference type="RefSeq" id="WP_080530979.1">
    <property type="nucleotide sequence ID" value="NZ_CBDDTQ010000005.1"/>
</dbReference>
<dbReference type="GO" id="GO:0003700">
    <property type="term" value="F:DNA-binding transcription factor activity"/>
    <property type="evidence" value="ECO:0007669"/>
    <property type="project" value="TreeGrafter"/>
</dbReference>
<evidence type="ECO:0000313" key="5">
    <source>
        <dbReference type="Proteomes" id="UP001107961"/>
    </source>
</evidence>